<dbReference type="GO" id="GO:0006633">
    <property type="term" value="P:fatty acid biosynthetic process"/>
    <property type="evidence" value="ECO:0007669"/>
    <property type="project" value="UniProtKB-KW"/>
</dbReference>
<keyword evidence="15" id="KW-1185">Reference proteome</keyword>
<dbReference type="InterPro" id="IPR020843">
    <property type="entry name" value="ER"/>
</dbReference>
<dbReference type="SMART" id="SM00829">
    <property type="entry name" value="PKS_ER"/>
    <property type="match status" value="1"/>
</dbReference>
<dbReference type="InterPro" id="IPR036291">
    <property type="entry name" value="NAD(P)-bd_dom_sf"/>
</dbReference>
<dbReference type="AlphaFoldDB" id="A0A0C3S3A1"/>
<evidence type="ECO:0000256" key="8">
    <source>
        <dbReference type="ARBA" id="ARBA00023098"/>
    </source>
</evidence>
<dbReference type="CDD" id="cd08290">
    <property type="entry name" value="ETR"/>
    <property type="match status" value="1"/>
</dbReference>
<dbReference type="InterPro" id="IPR013154">
    <property type="entry name" value="ADH-like_N"/>
</dbReference>
<evidence type="ECO:0000256" key="11">
    <source>
        <dbReference type="ARBA" id="ARBA00038963"/>
    </source>
</evidence>
<sequence>MFKRAAAQAATRIRAPPCARGFSVSALRLANRAVVYSSPGDPTSVLSVLTYPDLPPPSPSSLNVRFICSPVNPADINVVEGIYPAKPVHTDELAQGHKLSDAVYLGGNEGLAEITEVGAGVEGFAKGDWVVMAGQQLGTWSSARSLKAADVIKVSKTVSRVNGSTLTVNPPTAYNMLHDFVDLQEGDWVLQNGANSAVGQMVIQIAAQRGFKTLNFVRNREDLETLKTQLKTLGATEVFTYDDLKERSLRDRVKQLTSGKQIQLFLNCVGGDATTQMTKLLGADAHIVSYGAMSKRPLTLPTSLFIFKNLKSHGFWQTRWYAQKTRQEREELMQKLVAMKLKEPEHEIVTIPAGDSDEQATKRVRGIIESLAQGQYGKKVLLSIEQPT</sequence>
<dbReference type="SUPFAM" id="SSF50129">
    <property type="entry name" value="GroES-like"/>
    <property type="match status" value="1"/>
</dbReference>
<dbReference type="InterPro" id="IPR011032">
    <property type="entry name" value="GroES-like_sf"/>
</dbReference>
<comment type="catalytic activity">
    <reaction evidence="12">
        <text>a 2,3-saturated acyl-[ACP] + NADP(+) = a (2E)-enoyl-[ACP] + NADPH + H(+)</text>
        <dbReference type="Rhea" id="RHEA:22564"/>
        <dbReference type="Rhea" id="RHEA-COMP:9925"/>
        <dbReference type="Rhea" id="RHEA-COMP:9926"/>
        <dbReference type="ChEBI" id="CHEBI:15378"/>
        <dbReference type="ChEBI" id="CHEBI:57783"/>
        <dbReference type="ChEBI" id="CHEBI:58349"/>
        <dbReference type="ChEBI" id="CHEBI:78784"/>
        <dbReference type="ChEBI" id="CHEBI:78785"/>
        <dbReference type="EC" id="1.3.1.104"/>
    </reaction>
</comment>
<evidence type="ECO:0000259" key="13">
    <source>
        <dbReference type="SMART" id="SM00829"/>
    </source>
</evidence>
<proteinExistence type="inferred from homology"/>
<evidence type="ECO:0000256" key="6">
    <source>
        <dbReference type="ARBA" id="ARBA00022946"/>
    </source>
</evidence>
<evidence type="ECO:0000256" key="10">
    <source>
        <dbReference type="ARBA" id="ARBA00023160"/>
    </source>
</evidence>
<dbReference type="GO" id="GO:0005739">
    <property type="term" value="C:mitochondrion"/>
    <property type="evidence" value="ECO:0007669"/>
    <property type="project" value="UniProtKB-SubCell"/>
</dbReference>
<evidence type="ECO:0000256" key="7">
    <source>
        <dbReference type="ARBA" id="ARBA00023002"/>
    </source>
</evidence>
<dbReference type="Proteomes" id="UP000053257">
    <property type="component" value="Unassembled WGS sequence"/>
</dbReference>
<dbReference type="STRING" id="745531.A0A0C3S3A1"/>
<comment type="subcellular location">
    <subcellularLocation>
        <location evidence="1">Mitochondrion</location>
    </subcellularLocation>
</comment>
<dbReference type="InterPro" id="IPR013149">
    <property type="entry name" value="ADH-like_C"/>
</dbReference>
<keyword evidence="7" id="KW-0560">Oxidoreductase</keyword>
<evidence type="ECO:0000256" key="3">
    <source>
        <dbReference type="ARBA" id="ARBA00022516"/>
    </source>
</evidence>
<keyword evidence="6" id="KW-0809">Transit peptide</keyword>
<organism evidence="14 15">
    <name type="scientific">Phlebiopsis gigantea (strain 11061_1 CR5-6)</name>
    <name type="common">White-rot fungus</name>
    <name type="synonym">Peniophora gigantea</name>
    <dbReference type="NCBI Taxonomy" id="745531"/>
    <lineage>
        <taxon>Eukaryota</taxon>
        <taxon>Fungi</taxon>
        <taxon>Dikarya</taxon>
        <taxon>Basidiomycota</taxon>
        <taxon>Agaricomycotina</taxon>
        <taxon>Agaricomycetes</taxon>
        <taxon>Polyporales</taxon>
        <taxon>Phanerochaetaceae</taxon>
        <taxon>Phlebiopsis</taxon>
    </lineage>
</organism>
<keyword evidence="5" id="KW-0521">NADP</keyword>
<evidence type="ECO:0000256" key="4">
    <source>
        <dbReference type="ARBA" id="ARBA00022832"/>
    </source>
</evidence>
<comment type="similarity">
    <text evidence="2">Belongs to the zinc-containing alcohol dehydrogenase family. Quinone oxidoreductase subfamily.</text>
</comment>
<dbReference type="HOGENOM" id="CLU_026673_17_0_1"/>
<evidence type="ECO:0000256" key="12">
    <source>
        <dbReference type="ARBA" id="ARBA00048843"/>
    </source>
</evidence>
<evidence type="ECO:0000256" key="1">
    <source>
        <dbReference type="ARBA" id="ARBA00004173"/>
    </source>
</evidence>
<reference evidence="14 15" key="1">
    <citation type="journal article" date="2014" name="PLoS Genet.">
        <title>Analysis of the Phlebiopsis gigantea genome, transcriptome and secretome provides insight into its pioneer colonization strategies of wood.</title>
        <authorList>
            <person name="Hori C."/>
            <person name="Ishida T."/>
            <person name="Igarashi K."/>
            <person name="Samejima M."/>
            <person name="Suzuki H."/>
            <person name="Master E."/>
            <person name="Ferreira P."/>
            <person name="Ruiz-Duenas F.J."/>
            <person name="Held B."/>
            <person name="Canessa P."/>
            <person name="Larrondo L.F."/>
            <person name="Schmoll M."/>
            <person name="Druzhinina I.S."/>
            <person name="Kubicek C.P."/>
            <person name="Gaskell J.A."/>
            <person name="Kersten P."/>
            <person name="St John F."/>
            <person name="Glasner J."/>
            <person name="Sabat G."/>
            <person name="Splinter BonDurant S."/>
            <person name="Syed K."/>
            <person name="Yadav J."/>
            <person name="Mgbeahuruike A.C."/>
            <person name="Kovalchuk A."/>
            <person name="Asiegbu F.O."/>
            <person name="Lackner G."/>
            <person name="Hoffmeister D."/>
            <person name="Rencoret J."/>
            <person name="Gutierrez A."/>
            <person name="Sun H."/>
            <person name="Lindquist E."/>
            <person name="Barry K."/>
            <person name="Riley R."/>
            <person name="Grigoriev I.V."/>
            <person name="Henrissat B."/>
            <person name="Kues U."/>
            <person name="Berka R.M."/>
            <person name="Martinez A.T."/>
            <person name="Covert S.F."/>
            <person name="Blanchette R.A."/>
            <person name="Cullen D."/>
        </authorList>
    </citation>
    <scope>NUCLEOTIDE SEQUENCE [LARGE SCALE GENOMIC DNA]</scope>
    <source>
        <strain evidence="14 15">11061_1 CR5-6</strain>
    </source>
</reference>
<dbReference type="Pfam" id="PF00107">
    <property type="entry name" value="ADH_zinc_N"/>
    <property type="match status" value="1"/>
</dbReference>
<name>A0A0C3S3A1_PHLG1</name>
<dbReference type="EC" id="1.3.1.104" evidence="11"/>
<keyword evidence="3" id="KW-0444">Lipid biosynthesis</keyword>
<dbReference type="SUPFAM" id="SSF51735">
    <property type="entry name" value="NAD(P)-binding Rossmann-fold domains"/>
    <property type="match status" value="1"/>
</dbReference>
<protein>
    <recommendedName>
        <fullName evidence="11">enoyl-[acyl-carrier-protein] reductase</fullName>
        <ecNumber evidence="11">1.3.1.104</ecNumber>
    </recommendedName>
</protein>
<dbReference type="Gene3D" id="3.40.50.720">
    <property type="entry name" value="NAD(P)-binding Rossmann-like Domain"/>
    <property type="match status" value="1"/>
</dbReference>
<dbReference type="FunFam" id="3.40.50.720:FF:000112">
    <property type="entry name" value="Enoyl-[acyl-carrier-protein] reductase 1, mitochondrial"/>
    <property type="match status" value="1"/>
</dbReference>
<dbReference type="InterPro" id="IPR051034">
    <property type="entry name" value="Mito_Enoyl-ACP_Reductase"/>
</dbReference>
<gene>
    <name evidence="14" type="ORF">PHLGIDRAFT_66541</name>
</gene>
<dbReference type="OrthoDB" id="7482721at2759"/>
<keyword evidence="10" id="KW-0275">Fatty acid biosynthesis</keyword>
<evidence type="ECO:0000313" key="15">
    <source>
        <dbReference type="Proteomes" id="UP000053257"/>
    </source>
</evidence>
<dbReference type="Pfam" id="PF08240">
    <property type="entry name" value="ADH_N"/>
    <property type="match status" value="1"/>
</dbReference>
<evidence type="ECO:0000256" key="9">
    <source>
        <dbReference type="ARBA" id="ARBA00023128"/>
    </source>
</evidence>
<evidence type="ECO:0000256" key="2">
    <source>
        <dbReference type="ARBA" id="ARBA00010371"/>
    </source>
</evidence>
<keyword evidence="4" id="KW-0276">Fatty acid metabolism</keyword>
<dbReference type="PANTHER" id="PTHR43981">
    <property type="entry name" value="ENOYL-[ACYL-CARRIER-PROTEIN] REDUCTASE, MITOCHONDRIAL"/>
    <property type="match status" value="1"/>
</dbReference>
<feature type="domain" description="Enoyl reductase (ER)" evidence="13">
    <location>
        <begin position="44"/>
        <end position="381"/>
    </location>
</feature>
<dbReference type="Gene3D" id="3.90.180.10">
    <property type="entry name" value="Medium-chain alcohol dehydrogenases, catalytic domain"/>
    <property type="match status" value="1"/>
</dbReference>
<keyword evidence="9" id="KW-0496">Mitochondrion</keyword>
<accession>A0A0C3S3A1</accession>
<dbReference type="GO" id="GO:0141148">
    <property type="term" value="F:enoyl-[acyl-carrier-protein] reductase (NADPH) activity"/>
    <property type="evidence" value="ECO:0007669"/>
    <property type="project" value="UniProtKB-EC"/>
</dbReference>
<evidence type="ECO:0000256" key="5">
    <source>
        <dbReference type="ARBA" id="ARBA00022857"/>
    </source>
</evidence>
<dbReference type="PANTHER" id="PTHR43981:SF2">
    <property type="entry name" value="ENOYL-[ACYL-CARRIER-PROTEIN] REDUCTASE, MITOCHONDRIAL"/>
    <property type="match status" value="1"/>
</dbReference>
<keyword evidence="8" id="KW-0443">Lipid metabolism</keyword>
<dbReference type="EMBL" id="KN840459">
    <property type="protein sequence ID" value="KIP09981.1"/>
    <property type="molecule type" value="Genomic_DNA"/>
</dbReference>
<evidence type="ECO:0000313" key="14">
    <source>
        <dbReference type="EMBL" id="KIP09981.1"/>
    </source>
</evidence>